<gene>
    <name evidence="2" type="ORF">HTEP1355_LOCUS3300</name>
</gene>
<keyword evidence="1" id="KW-0472">Membrane</keyword>
<evidence type="ECO:0000313" key="2">
    <source>
        <dbReference type="EMBL" id="CAD8783606.1"/>
    </source>
</evidence>
<dbReference type="InterPro" id="IPR010530">
    <property type="entry name" value="B12D"/>
</dbReference>
<keyword evidence="1" id="KW-0812">Transmembrane</keyword>
<feature type="transmembrane region" description="Helical" evidence="1">
    <location>
        <begin position="51"/>
        <end position="67"/>
    </location>
</feature>
<accession>A0A7S0V985</accession>
<organism evidence="2">
    <name type="scientific">Hemiselmis tepida</name>
    <dbReference type="NCBI Taxonomy" id="464990"/>
    <lineage>
        <taxon>Eukaryota</taxon>
        <taxon>Cryptophyceae</taxon>
        <taxon>Cryptomonadales</taxon>
        <taxon>Hemiselmidaceae</taxon>
        <taxon>Hemiselmis</taxon>
    </lineage>
</organism>
<proteinExistence type="predicted"/>
<reference evidence="2" key="1">
    <citation type="submission" date="2021-01" db="EMBL/GenBank/DDBJ databases">
        <authorList>
            <person name="Corre E."/>
            <person name="Pelletier E."/>
            <person name="Niang G."/>
            <person name="Scheremetjew M."/>
            <person name="Finn R."/>
            <person name="Kale V."/>
            <person name="Holt S."/>
            <person name="Cochrane G."/>
            <person name="Meng A."/>
            <person name="Brown T."/>
            <person name="Cohen L."/>
        </authorList>
    </citation>
    <scope>NUCLEOTIDE SEQUENCE</scope>
    <source>
        <strain evidence="2">CCMP443</strain>
    </source>
</reference>
<dbReference type="EMBL" id="HBFN01005608">
    <property type="protein sequence ID" value="CAD8783606.1"/>
    <property type="molecule type" value="Transcribed_RNA"/>
</dbReference>
<name>A0A7S0V985_9CRYP</name>
<dbReference type="Pfam" id="PF06522">
    <property type="entry name" value="B12D"/>
    <property type="match status" value="1"/>
</dbReference>
<sequence>MTEKMAGVLRRSAASALRMAKPNPTVSRRAMSGGAASGDSEFEQVWIKRDVYPIVFVLGVGAMYATYTTMRFGSAHPEVQWNKEKKSKSVSQWYESKYPGTEATAKPGIRH</sequence>
<protein>
    <submittedName>
        <fullName evidence="2">Uncharacterized protein</fullName>
    </submittedName>
</protein>
<keyword evidence="1" id="KW-1133">Transmembrane helix</keyword>
<evidence type="ECO:0000256" key="1">
    <source>
        <dbReference type="SAM" id="Phobius"/>
    </source>
</evidence>
<dbReference type="AlphaFoldDB" id="A0A7S0V985"/>